<dbReference type="AlphaFoldDB" id="S8ED10"/>
<reference evidence="2 3" key="1">
    <citation type="journal article" date="2012" name="Science">
        <title>The Paleozoic origin of enzymatic lignin decomposition reconstructed from 31 fungal genomes.</title>
        <authorList>
            <person name="Floudas D."/>
            <person name="Binder M."/>
            <person name="Riley R."/>
            <person name="Barry K."/>
            <person name="Blanchette R.A."/>
            <person name="Henrissat B."/>
            <person name="Martinez A.T."/>
            <person name="Otillar R."/>
            <person name="Spatafora J.W."/>
            <person name="Yadav J.S."/>
            <person name="Aerts A."/>
            <person name="Benoit I."/>
            <person name="Boyd A."/>
            <person name="Carlson A."/>
            <person name="Copeland A."/>
            <person name="Coutinho P.M."/>
            <person name="de Vries R.P."/>
            <person name="Ferreira P."/>
            <person name="Findley K."/>
            <person name="Foster B."/>
            <person name="Gaskell J."/>
            <person name="Glotzer D."/>
            <person name="Gorecki P."/>
            <person name="Heitman J."/>
            <person name="Hesse C."/>
            <person name="Hori C."/>
            <person name="Igarashi K."/>
            <person name="Jurgens J.A."/>
            <person name="Kallen N."/>
            <person name="Kersten P."/>
            <person name="Kohler A."/>
            <person name="Kuees U."/>
            <person name="Kumar T.K.A."/>
            <person name="Kuo A."/>
            <person name="LaButti K."/>
            <person name="Larrondo L.F."/>
            <person name="Lindquist E."/>
            <person name="Ling A."/>
            <person name="Lombard V."/>
            <person name="Lucas S."/>
            <person name="Lundell T."/>
            <person name="Martin R."/>
            <person name="McLaughlin D.J."/>
            <person name="Morgenstern I."/>
            <person name="Morin E."/>
            <person name="Murat C."/>
            <person name="Nagy L.G."/>
            <person name="Nolan M."/>
            <person name="Ohm R.A."/>
            <person name="Patyshakuliyeva A."/>
            <person name="Rokas A."/>
            <person name="Ruiz-Duenas F.J."/>
            <person name="Sabat G."/>
            <person name="Salamov A."/>
            <person name="Samejima M."/>
            <person name="Schmutz J."/>
            <person name="Slot J.C."/>
            <person name="St John F."/>
            <person name="Stenlid J."/>
            <person name="Sun H."/>
            <person name="Sun S."/>
            <person name="Syed K."/>
            <person name="Tsang A."/>
            <person name="Wiebenga A."/>
            <person name="Young D."/>
            <person name="Pisabarro A."/>
            <person name="Eastwood D.C."/>
            <person name="Martin F."/>
            <person name="Cullen D."/>
            <person name="Grigoriev I.V."/>
            <person name="Hibbett D.S."/>
        </authorList>
    </citation>
    <scope>NUCLEOTIDE SEQUENCE</scope>
    <source>
        <strain evidence="3">FP-58527</strain>
    </source>
</reference>
<gene>
    <name evidence="2" type="ORF">FOMPIDRAFT_1015119</name>
</gene>
<evidence type="ECO:0000313" key="3">
    <source>
        <dbReference type="Proteomes" id="UP000015241"/>
    </source>
</evidence>
<name>S8ED10_FOMSC</name>
<evidence type="ECO:0000256" key="1">
    <source>
        <dbReference type="SAM" id="MobiDB-lite"/>
    </source>
</evidence>
<dbReference type="InParanoid" id="S8ED10"/>
<keyword evidence="3" id="KW-1185">Reference proteome</keyword>
<dbReference type="Gene3D" id="3.30.70.330">
    <property type="match status" value="1"/>
</dbReference>
<dbReference type="OrthoDB" id="4726at2759"/>
<feature type="region of interest" description="Disordered" evidence="1">
    <location>
        <begin position="1"/>
        <end position="70"/>
    </location>
</feature>
<dbReference type="STRING" id="743788.S8ED10"/>
<dbReference type="CDD" id="cd00590">
    <property type="entry name" value="RRM_SF"/>
    <property type="match status" value="1"/>
</dbReference>
<dbReference type="SUPFAM" id="SSF54928">
    <property type="entry name" value="RNA-binding domain, RBD"/>
    <property type="match status" value="1"/>
</dbReference>
<proteinExistence type="predicted"/>
<dbReference type="GO" id="GO:0003676">
    <property type="term" value="F:nucleic acid binding"/>
    <property type="evidence" value="ECO:0007669"/>
    <property type="project" value="InterPro"/>
</dbReference>
<evidence type="ECO:0000313" key="2">
    <source>
        <dbReference type="EMBL" id="EPT02857.1"/>
    </source>
</evidence>
<dbReference type="HOGENOM" id="CLU_1138026_0_0_1"/>
<sequence length="244" mass="27040">MARFRAPSATPSASSNVQTHRRLAEATLRPRQAGEEGTANRPLDKGKAKAKGTGRARTPLPMDAGGKKKLKMAMKQRKVASENMRKRDWCYLYVGNLTRSHSEEVLTRFFEKKGCGKVFRVIIRVTAGVPAASHSSLPSSPLDRMYASVEFTDVCLTPDELPEIRELVAQHIRDKVESDDRTFVTRAVQAIKRITVQRTLATPIARRPATSRARPQPAEEGNQEGPSVANRTRMMGVSFAKTIV</sequence>
<accession>S8ED10</accession>
<organism evidence="2 3">
    <name type="scientific">Fomitopsis schrenkii</name>
    <name type="common">Brown rot fungus</name>
    <dbReference type="NCBI Taxonomy" id="2126942"/>
    <lineage>
        <taxon>Eukaryota</taxon>
        <taxon>Fungi</taxon>
        <taxon>Dikarya</taxon>
        <taxon>Basidiomycota</taxon>
        <taxon>Agaricomycotina</taxon>
        <taxon>Agaricomycetes</taxon>
        <taxon>Polyporales</taxon>
        <taxon>Fomitopsis</taxon>
    </lineage>
</organism>
<protein>
    <recommendedName>
        <fullName evidence="4">RRM domain-containing protein</fullName>
    </recommendedName>
</protein>
<dbReference type="Proteomes" id="UP000015241">
    <property type="component" value="Unassembled WGS sequence"/>
</dbReference>
<evidence type="ECO:0008006" key="4">
    <source>
        <dbReference type="Google" id="ProtNLM"/>
    </source>
</evidence>
<feature type="compositionally biased region" description="Polar residues" evidence="1">
    <location>
        <begin position="9"/>
        <end position="18"/>
    </location>
</feature>
<dbReference type="InterPro" id="IPR035979">
    <property type="entry name" value="RBD_domain_sf"/>
</dbReference>
<dbReference type="InterPro" id="IPR012677">
    <property type="entry name" value="Nucleotide-bd_a/b_plait_sf"/>
</dbReference>
<feature type="region of interest" description="Disordered" evidence="1">
    <location>
        <begin position="202"/>
        <end position="233"/>
    </location>
</feature>
<dbReference type="EMBL" id="KE504133">
    <property type="protein sequence ID" value="EPT02857.1"/>
    <property type="molecule type" value="Genomic_DNA"/>
</dbReference>